<gene>
    <name evidence="1" type="ORF">PsorP6_002782</name>
</gene>
<evidence type="ECO:0000313" key="1">
    <source>
        <dbReference type="EMBL" id="KAI9906989.1"/>
    </source>
</evidence>
<comment type="caution">
    <text evidence="1">The sequence shown here is derived from an EMBL/GenBank/DDBJ whole genome shotgun (WGS) entry which is preliminary data.</text>
</comment>
<keyword evidence="2" id="KW-1185">Reference proteome</keyword>
<dbReference type="Proteomes" id="UP001163321">
    <property type="component" value="Chromosome 8"/>
</dbReference>
<name>A0ACC0VKH5_9STRA</name>
<protein>
    <submittedName>
        <fullName evidence="1">Uncharacterized protein</fullName>
    </submittedName>
</protein>
<proteinExistence type="predicted"/>
<accession>A0ACC0VKH5</accession>
<evidence type="ECO:0000313" key="2">
    <source>
        <dbReference type="Proteomes" id="UP001163321"/>
    </source>
</evidence>
<reference evidence="1 2" key="1">
    <citation type="journal article" date="2022" name="bioRxiv">
        <title>The genome of the oomycete Peronosclerospora sorghi, a cosmopolitan pathogen of maize and sorghum, is inflated with dispersed pseudogenes.</title>
        <authorList>
            <person name="Fletcher K."/>
            <person name="Martin F."/>
            <person name="Isakeit T."/>
            <person name="Cavanaugh K."/>
            <person name="Magill C."/>
            <person name="Michelmore R."/>
        </authorList>
    </citation>
    <scope>NUCLEOTIDE SEQUENCE [LARGE SCALE GENOMIC DNA]</scope>
    <source>
        <strain evidence="1">P6</strain>
    </source>
</reference>
<sequence>MAAVLHSPSMTSSRGTDLIVQASEPLSSKKRALSPMCLLEQVSQNHLATPKQTPSYSLIDFSVSPKRDGAFAIDPHDLQLLKVIGRGTFARQVALAKHKKNQSMYVIKTLDKKTLSQRKQVIHTITEKRVLEKLDGHPFIVKLYSAFQTDRDLHFILEYCQGGELFFHLQQQLSQKFDEKATRFYAAEVLAGISELHKYGVVYRDLKPENVLLDAQGHVKLADFGFAKQDMSPGKRTYSFCGSPEYLSPEMVQKNGHGIETDIWSLGCFIYELLTGSPPFQCADMHRLFRLIQQGHVWYPPYLSGHAISLLKGLLCVNPANRLTAAQAMEHPFFKLWLKWVDVFERKVKPPIVPVCHSRDCTDNFDNDFTNAPGHEPSAVRQLIHERLRRHVGCRAHVNVMERRFVREPVPAIVNAQRDDPALEQRAIRRVDILFRKVDERGHDVHAKHASALVRDKCPKHAVK</sequence>
<organism evidence="1 2">
    <name type="scientific">Peronosclerospora sorghi</name>
    <dbReference type="NCBI Taxonomy" id="230839"/>
    <lineage>
        <taxon>Eukaryota</taxon>
        <taxon>Sar</taxon>
        <taxon>Stramenopiles</taxon>
        <taxon>Oomycota</taxon>
        <taxon>Peronosporomycetes</taxon>
        <taxon>Peronosporales</taxon>
        <taxon>Peronosporaceae</taxon>
        <taxon>Peronosclerospora</taxon>
    </lineage>
</organism>
<dbReference type="EMBL" id="CM047587">
    <property type="protein sequence ID" value="KAI9906989.1"/>
    <property type="molecule type" value="Genomic_DNA"/>
</dbReference>